<dbReference type="InterPro" id="IPR006102">
    <property type="entry name" value="Ig-like_GH2"/>
</dbReference>
<dbReference type="Pfam" id="PF00703">
    <property type="entry name" value="Glyco_hydro_2"/>
    <property type="match status" value="1"/>
</dbReference>
<dbReference type="SMART" id="SM00060">
    <property type="entry name" value="FN3"/>
    <property type="match status" value="2"/>
</dbReference>
<dbReference type="InterPro" id="IPR006104">
    <property type="entry name" value="Glyco_hydro_2_N"/>
</dbReference>
<dbReference type="SUPFAM" id="SSF49785">
    <property type="entry name" value="Galactose-binding domain-like"/>
    <property type="match status" value="1"/>
</dbReference>
<keyword evidence="3" id="KW-0326">Glycosidase</keyword>
<dbReference type="PANTHER" id="PTHR42732">
    <property type="entry name" value="BETA-GALACTOSIDASE"/>
    <property type="match status" value="1"/>
</dbReference>
<keyword evidence="4" id="KW-0732">Signal</keyword>
<dbReference type="Pfam" id="PF00041">
    <property type="entry name" value="fn3"/>
    <property type="match status" value="1"/>
</dbReference>
<dbReference type="PANTHER" id="PTHR42732:SF1">
    <property type="entry name" value="BETA-MANNOSIDASE"/>
    <property type="match status" value="1"/>
</dbReference>
<feature type="chain" id="PRO_5046784501" evidence="4">
    <location>
        <begin position="27"/>
        <end position="995"/>
    </location>
</feature>
<dbReference type="SUPFAM" id="SSF49303">
    <property type="entry name" value="beta-Galactosidase/glucuronidase domain"/>
    <property type="match status" value="1"/>
</dbReference>
<keyword evidence="2 6" id="KW-0378">Hydrolase</keyword>
<dbReference type="Pfam" id="PF02837">
    <property type="entry name" value="Glyco_hydro_2_N"/>
    <property type="match status" value="1"/>
</dbReference>
<evidence type="ECO:0000259" key="5">
    <source>
        <dbReference type="PROSITE" id="PS50853"/>
    </source>
</evidence>
<dbReference type="Gene3D" id="3.20.20.80">
    <property type="entry name" value="Glycosidases"/>
    <property type="match status" value="1"/>
</dbReference>
<dbReference type="InterPro" id="IPR013783">
    <property type="entry name" value="Ig-like_fold"/>
</dbReference>
<dbReference type="InterPro" id="IPR006103">
    <property type="entry name" value="Glyco_hydro_2_cat"/>
</dbReference>
<dbReference type="InterPro" id="IPR051913">
    <property type="entry name" value="GH2_Domain-Containing"/>
</dbReference>
<dbReference type="SUPFAM" id="SSF49265">
    <property type="entry name" value="Fibronectin type III"/>
    <property type="match status" value="2"/>
</dbReference>
<dbReference type="RefSeq" id="WP_302040192.1">
    <property type="nucleotide sequence ID" value="NZ_JAUKPO010000018.1"/>
</dbReference>
<sequence>MQSLKHTYILLFLTCFLHLSSSLAHIQTDATFENAENTGEIAFSLNGNWQFKTDPNTIGEEQQWFGPNFPANGWENMTVPGNWDVKNEYAHFSGKGWYRKTFEVPAQWQGKTMRLHFEAVYHDAKVWLNGQLLVESHSGFFPFEFDVSKVIKPGTINTVVVCADNTFRRGAIWNWGGIRRPVKLLVNNALRIEQAQVVATPDLAKGTAEVTVKVLLRNDSDQPKSVNSLAVIKNNNSIGKSANPDKKLTASLTIPANSSKEYTVKTTLPKSQTHLWHFDDPHLYKLEVTLNENGKLMHQIQDRFGIRKVEIEGLQLKLNGEPVRLLGYNWVPDDRTTGNTLPAWRYKQDIDLMKKAGANMARLSHLPLPKEVLDYIDEKGMLIYSEIPLWGQDALVDLDNPLPKEWLKTLVTTQFNHPSIIGWCVGNEIGFIHQNPKVMEYVQSAINYVNQELDNSRMAVYVSHSADVQVKDLTAPQAAGATKSKQAASTAPHPDAMDPAQYSTMVLFNKYGNLGKNADKVHQLHPGKPVFYSEYGYNLTSENLNLGVIDAKKMLNDIRGRDYLMGASLWTFNDYRSLWQAHAAWNTAPTGNRSWGIVNVFRQPKRAYEEFRREYAPIRSLSVGGMKEVKPGEKQTSTLTIHPRATLDLPAYTLRNYQLVWEVKDGQDNTVESNFVQLPTIQPGDQPLTQTINWTVPSSNPSHIKFSLLSPVNYHVYDTIIYLQKPAAPVVKKVIAGENGVRIVFEKNVTAPYYTVKYGINGFTRQSDTTINHYIDIKKLDKDQPYQFQVIGINHLGEGTPSQTITATPTTQLLPPVIWQAEAADSSFFIGYGYENYDYLYEIRYGLEQDTTKWKTLKVTTKGVCRIPNLQNGNTYQFQMRRIVQQYVTSGWSEVYEVTPDGNRPPRSPRITSIARKGSEAVIAFKPVEKATGYLVSYEEGGNEKQYTLSGMALDYIRLNGLQPDQTYTFRLSAINSNGKSESSQAVTIQAVAVK</sequence>
<comment type="caution">
    <text evidence="6">The sequence shown here is derived from an EMBL/GenBank/DDBJ whole genome shotgun (WGS) entry which is preliminary data.</text>
</comment>
<dbReference type="EMBL" id="JAUKPO010000018">
    <property type="protein sequence ID" value="MDO1449392.1"/>
    <property type="molecule type" value="Genomic_DNA"/>
</dbReference>
<dbReference type="CDD" id="cd00063">
    <property type="entry name" value="FN3"/>
    <property type="match status" value="2"/>
</dbReference>
<protein>
    <submittedName>
        <fullName evidence="6">Glycoside hydrolase family 2 TIM barrel-domain containing protein</fullName>
    </submittedName>
</protein>
<keyword evidence="7" id="KW-1185">Reference proteome</keyword>
<evidence type="ECO:0000256" key="3">
    <source>
        <dbReference type="ARBA" id="ARBA00023295"/>
    </source>
</evidence>
<dbReference type="InterPro" id="IPR017853">
    <property type="entry name" value="GH"/>
</dbReference>
<evidence type="ECO:0000256" key="1">
    <source>
        <dbReference type="ARBA" id="ARBA00007401"/>
    </source>
</evidence>
<dbReference type="Pfam" id="PF02836">
    <property type="entry name" value="Glyco_hydro_2_C"/>
    <property type="match status" value="1"/>
</dbReference>
<accession>A0ABT8RBD5</accession>
<reference evidence="6" key="1">
    <citation type="submission" date="2023-07" db="EMBL/GenBank/DDBJ databases">
        <title>The genome sequence of Rhodocytophaga aerolata KACC 12507.</title>
        <authorList>
            <person name="Zhang X."/>
        </authorList>
    </citation>
    <scope>NUCLEOTIDE SEQUENCE</scope>
    <source>
        <strain evidence="6">KACC 12507</strain>
    </source>
</reference>
<gene>
    <name evidence="6" type="ORF">Q0590_24160</name>
</gene>
<dbReference type="Proteomes" id="UP001168528">
    <property type="component" value="Unassembled WGS sequence"/>
</dbReference>
<dbReference type="InterPro" id="IPR003961">
    <property type="entry name" value="FN3_dom"/>
</dbReference>
<dbReference type="Gene3D" id="2.60.120.260">
    <property type="entry name" value="Galactose-binding domain-like"/>
    <property type="match status" value="1"/>
</dbReference>
<dbReference type="GO" id="GO:0016787">
    <property type="term" value="F:hydrolase activity"/>
    <property type="evidence" value="ECO:0007669"/>
    <property type="project" value="UniProtKB-KW"/>
</dbReference>
<dbReference type="InterPro" id="IPR036116">
    <property type="entry name" value="FN3_sf"/>
</dbReference>
<dbReference type="InterPro" id="IPR036156">
    <property type="entry name" value="Beta-gal/glucu_dom_sf"/>
</dbReference>
<evidence type="ECO:0000313" key="7">
    <source>
        <dbReference type="Proteomes" id="UP001168528"/>
    </source>
</evidence>
<evidence type="ECO:0000256" key="2">
    <source>
        <dbReference type="ARBA" id="ARBA00022801"/>
    </source>
</evidence>
<dbReference type="PROSITE" id="PS50853">
    <property type="entry name" value="FN3"/>
    <property type="match status" value="2"/>
</dbReference>
<feature type="domain" description="Fibronectin type-III" evidence="5">
    <location>
        <begin position="905"/>
        <end position="994"/>
    </location>
</feature>
<name>A0ABT8RBD5_9BACT</name>
<feature type="signal peptide" evidence="4">
    <location>
        <begin position="1"/>
        <end position="26"/>
    </location>
</feature>
<dbReference type="InterPro" id="IPR008979">
    <property type="entry name" value="Galactose-bd-like_sf"/>
</dbReference>
<feature type="domain" description="Fibronectin type-III" evidence="5">
    <location>
        <begin position="725"/>
        <end position="813"/>
    </location>
</feature>
<comment type="similarity">
    <text evidence="1">Belongs to the glycosyl hydrolase 2 family.</text>
</comment>
<dbReference type="Gene3D" id="2.60.40.10">
    <property type="entry name" value="Immunoglobulins"/>
    <property type="match status" value="4"/>
</dbReference>
<dbReference type="InterPro" id="IPR006101">
    <property type="entry name" value="Glyco_hydro_2"/>
</dbReference>
<organism evidence="6 7">
    <name type="scientific">Rhodocytophaga aerolata</name>
    <dbReference type="NCBI Taxonomy" id="455078"/>
    <lineage>
        <taxon>Bacteria</taxon>
        <taxon>Pseudomonadati</taxon>
        <taxon>Bacteroidota</taxon>
        <taxon>Cytophagia</taxon>
        <taxon>Cytophagales</taxon>
        <taxon>Rhodocytophagaceae</taxon>
        <taxon>Rhodocytophaga</taxon>
    </lineage>
</organism>
<proteinExistence type="inferred from homology"/>
<dbReference type="PRINTS" id="PR00132">
    <property type="entry name" value="GLHYDRLASE2"/>
</dbReference>
<evidence type="ECO:0000313" key="6">
    <source>
        <dbReference type="EMBL" id="MDO1449392.1"/>
    </source>
</evidence>
<evidence type="ECO:0000256" key="4">
    <source>
        <dbReference type="SAM" id="SignalP"/>
    </source>
</evidence>
<dbReference type="SUPFAM" id="SSF51445">
    <property type="entry name" value="(Trans)glycosidases"/>
    <property type="match status" value="1"/>
</dbReference>